<dbReference type="AlphaFoldDB" id="M9MDR9"/>
<feature type="region of interest" description="Disordered" evidence="1">
    <location>
        <begin position="132"/>
        <end position="164"/>
    </location>
</feature>
<organism evidence="2 3">
    <name type="scientific">Pseudozyma antarctica (strain T-34)</name>
    <name type="common">Yeast</name>
    <name type="synonym">Candida antarctica</name>
    <dbReference type="NCBI Taxonomy" id="1151754"/>
    <lineage>
        <taxon>Eukaryota</taxon>
        <taxon>Fungi</taxon>
        <taxon>Dikarya</taxon>
        <taxon>Basidiomycota</taxon>
        <taxon>Ustilaginomycotina</taxon>
        <taxon>Ustilaginomycetes</taxon>
        <taxon>Ustilaginales</taxon>
        <taxon>Ustilaginaceae</taxon>
        <taxon>Moesziomyces</taxon>
    </lineage>
</organism>
<dbReference type="EMBL" id="DF196778">
    <property type="protein sequence ID" value="GAC74663.1"/>
    <property type="molecule type" value="Genomic_DNA"/>
</dbReference>
<dbReference type="OrthoDB" id="2556824at2759"/>
<evidence type="ECO:0000313" key="2">
    <source>
        <dbReference type="EMBL" id="GAC74663.1"/>
    </source>
</evidence>
<protein>
    <submittedName>
        <fullName evidence="2">Uncharacterized protein</fullName>
    </submittedName>
</protein>
<dbReference type="Proteomes" id="UP000011976">
    <property type="component" value="Unassembled WGS sequence"/>
</dbReference>
<reference evidence="3" key="1">
    <citation type="journal article" date="2013" name="Genome Announc.">
        <title>Genome sequence of the basidiomycetous yeast Pseudozyma antarctica T-34, a producer of the glycolipid biosurfactants mannosylerythritol lipids.</title>
        <authorList>
            <person name="Morita T."/>
            <person name="Koike H."/>
            <person name="Koyama Y."/>
            <person name="Hagiwara H."/>
            <person name="Ito E."/>
            <person name="Fukuoka T."/>
            <person name="Imura T."/>
            <person name="Machida M."/>
            <person name="Kitamoto D."/>
        </authorList>
    </citation>
    <scope>NUCLEOTIDE SEQUENCE [LARGE SCALE GENOMIC DNA]</scope>
    <source>
        <strain evidence="3">T-34</strain>
    </source>
</reference>
<sequence length="208" mass="22358">MVSCIWSLDQATSTTSGVAMALAMMSTTHASFPKGSLTSKAVPRSFTTPLAAAISAIRTDLTHEADNPTVVPSSSMQPTVLTDITNTNLALPFDKPRAPTGLVRGRKATDASLRKTIVALQHRKKVMRRRNAISLTRDQASRLAQQLSQDRQGPSNSDDASVAPHTAKSVRFVTCQLDENLYLVSRRDGHSLTCPPHSNTCTCSSSPL</sequence>
<name>M9MDR9_PSEA3</name>
<evidence type="ECO:0000313" key="3">
    <source>
        <dbReference type="Proteomes" id="UP000011976"/>
    </source>
</evidence>
<proteinExistence type="predicted"/>
<feature type="compositionally biased region" description="Polar residues" evidence="1">
    <location>
        <begin position="133"/>
        <end position="159"/>
    </location>
</feature>
<gene>
    <name evidence="2" type="ORF">PANT_12d00079</name>
</gene>
<accession>M9MDR9</accession>
<evidence type="ECO:0000256" key="1">
    <source>
        <dbReference type="SAM" id="MobiDB-lite"/>
    </source>
</evidence>